<evidence type="ECO:0000313" key="1">
    <source>
        <dbReference type="EMBL" id="KAF5772646.1"/>
    </source>
</evidence>
<reference evidence="1" key="2">
    <citation type="submission" date="2020-06" db="EMBL/GenBank/DDBJ databases">
        <title>Helianthus annuus Genome sequencing and assembly Release 2.</title>
        <authorList>
            <person name="Gouzy J."/>
            <person name="Langlade N."/>
            <person name="Munos S."/>
        </authorList>
    </citation>
    <scope>NUCLEOTIDE SEQUENCE</scope>
    <source>
        <tissue evidence="1">Leaves</tissue>
    </source>
</reference>
<keyword evidence="2" id="KW-1185">Reference proteome</keyword>
<proteinExistence type="predicted"/>
<comment type="caution">
    <text evidence="1">The sequence shown here is derived from an EMBL/GenBank/DDBJ whole genome shotgun (WGS) entry which is preliminary data.</text>
</comment>
<accession>A0A9K3HAZ4</accession>
<sequence>MGITILGQEASNLEESFELAAILRGIVTLLKREKEWVTLIFKPEALNAISNCLKPAGY</sequence>
<protein>
    <submittedName>
        <fullName evidence="1">Uncharacterized protein</fullName>
    </submittedName>
</protein>
<evidence type="ECO:0000313" key="2">
    <source>
        <dbReference type="Proteomes" id="UP000215914"/>
    </source>
</evidence>
<reference evidence="1" key="1">
    <citation type="journal article" date="2017" name="Nature">
        <title>The sunflower genome provides insights into oil metabolism, flowering and Asterid evolution.</title>
        <authorList>
            <person name="Badouin H."/>
            <person name="Gouzy J."/>
            <person name="Grassa C.J."/>
            <person name="Murat F."/>
            <person name="Staton S.E."/>
            <person name="Cottret L."/>
            <person name="Lelandais-Briere C."/>
            <person name="Owens G.L."/>
            <person name="Carrere S."/>
            <person name="Mayjonade B."/>
            <person name="Legrand L."/>
            <person name="Gill N."/>
            <person name="Kane N.C."/>
            <person name="Bowers J.E."/>
            <person name="Hubner S."/>
            <person name="Bellec A."/>
            <person name="Berard A."/>
            <person name="Berges H."/>
            <person name="Blanchet N."/>
            <person name="Boniface M.C."/>
            <person name="Brunel D."/>
            <person name="Catrice O."/>
            <person name="Chaidir N."/>
            <person name="Claudel C."/>
            <person name="Donnadieu C."/>
            <person name="Faraut T."/>
            <person name="Fievet G."/>
            <person name="Helmstetter N."/>
            <person name="King M."/>
            <person name="Knapp S.J."/>
            <person name="Lai Z."/>
            <person name="Le Paslier M.C."/>
            <person name="Lippi Y."/>
            <person name="Lorenzon L."/>
            <person name="Mandel J.R."/>
            <person name="Marage G."/>
            <person name="Marchand G."/>
            <person name="Marquand E."/>
            <person name="Bret-Mestries E."/>
            <person name="Morien E."/>
            <person name="Nambeesan S."/>
            <person name="Nguyen T."/>
            <person name="Pegot-Espagnet P."/>
            <person name="Pouilly N."/>
            <person name="Raftis F."/>
            <person name="Sallet E."/>
            <person name="Schiex T."/>
            <person name="Thomas J."/>
            <person name="Vandecasteele C."/>
            <person name="Vares D."/>
            <person name="Vear F."/>
            <person name="Vautrin S."/>
            <person name="Crespi M."/>
            <person name="Mangin B."/>
            <person name="Burke J.M."/>
            <person name="Salse J."/>
            <person name="Munos S."/>
            <person name="Vincourt P."/>
            <person name="Rieseberg L.H."/>
            <person name="Langlade N.B."/>
        </authorList>
    </citation>
    <scope>NUCLEOTIDE SEQUENCE</scope>
    <source>
        <tissue evidence="1">Leaves</tissue>
    </source>
</reference>
<organism evidence="1 2">
    <name type="scientific">Helianthus annuus</name>
    <name type="common">Common sunflower</name>
    <dbReference type="NCBI Taxonomy" id="4232"/>
    <lineage>
        <taxon>Eukaryota</taxon>
        <taxon>Viridiplantae</taxon>
        <taxon>Streptophyta</taxon>
        <taxon>Embryophyta</taxon>
        <taxon>Tracheophyta</taxon>
        <taxon>Spermatophyta</taxon>
        <taxon>Magnoliopsida</taxon>
        <taxon>eudicotyledons</taxon>
        <taxon>Gunneridae</taxon>
        <taxon>Pentapetalae</taxon>
        <taxon>asterids</taxon>
        <taxon>campanulids</taxon>
        <taxon>Asterales</taxon>
        <taxon>Asteraceae</taxon>
        <taxon>Asteroideae</taxon>
        <taxon>Heliantheae alliance</taxon>
        <taxon>Heliantheae</taxon>
        <taxon>Helianthus</taxon>
    </lineage>
</organism>
<dbReference type="Proteomes" id="UP000215914">
    <property type="component" value="Unassembled WGS sequence"/>
</dbReference>
<dbReference type="EMBL" id="MNCJ02000328">
    <property type="protein sequence ID" value="KAF5772646.1"/>
    <property type="molecule type" value="Genomic_DNA"/>
</dbReference>
<gene>
    <name evidence="1" type="ORF">HanXRQr2_Chr13g0579641</name>
</gene>
<dbReference type="Gramene" id="mRNA:HanXRQr2_Chr13g0579641">
    <property type="protein sequence ID" value="CDS:HanXRQr2_Chr13g0579641.1"/>
    <property type="gene ID" value="HanXRQr2_Chr13g0579641"/>
</dbReference>
<dbReference type="AlphaFoldDB" id="A0A9K3HAZ4"/>
<name>A0A9K3HAZ4_HELAN</name>